<evidence type="ECO:0000313" key="2">
    <source>
        <dbReference type="EMBL" id="CAF4384449.1"/>
    </source>
</evidence>
<feature type="region of interest" description="Disordered" evidence="1">
    <location>
        <begin position="1"/>
        <end position="25"/>
    </location>
</feature>
<sequence>SQNAGEDRSNRKNAKASSLCTNPFT</sequence>
<protein>
    <submittedName>
        <fullName evidence="2">Uncharacterized protein</fullName>
    </submittedName>
</protein>
<name>A0A820N4G8_9BILA</name>
<dbReference type="Proteomes" id="UP000663844">
    <property type="component" value="Unassembled WGS sequence"/>
</dbReference>
<organism evidence="2 3">
    <name type="scientific">Adineta steineri</name>
    <dbReference type="NCBI Taxonomy" id="433720"/>
    <lineage>
        <taxon>Eukaryota</taxon>
        <taxon>Metazoa</taxon>
        <taxon>Spiralia</taxon>
        <taxon>Gnathifera</taxon>
        <taxon>Rotifera</taxon>
        <taxon>Eurotatoria</taxon>
        <taxon>Bdelloidea</taxon>
        <taxon>Adinetida</taxon>
        <taxon>Adinetidae</taxon>
        <taxon>Adineta</taxon>
    </lineage>
</organism>
<dbReference type="EMBL" id="CAJOAZ010024429">
    <property type="protein sequence ID" value="CAF4384449.1"/>
    <property type="molecule type" value="Genomic_DNA"/>
</dbReference>
<proteinExistence type="predicted"/>
<feature type="compositionally biased region" description="Basic and acidic residues" evidence="1">
    <location>
        <begin position="1"/>
        <end position="10"/>
    </location>
</feature>
<dbReference type="AlphaFoldDB" id="A0A820N4G8"/>
<gene>
    <name evidence="2" type="ORF">OXD698_LOCUS50545</name>
</gene>
<feature type="non-terminal residue" evidence="2">
    <location>
        <position position="1"/>
    </location>
</feature>
<feature type="compositionally biased region" description="Polar residues" evidence="1">
    <location>
        <begin position="15"/>
        <end position="25"/>
    </location>
</feature>
<evidence type="ECO:0000256" key="1">
    <source>
        <dbReference type="SAM" id="MobiDB-lite"/>
    </source>
</evidence>
<reference evidence="2" key="1">
    <citation type="submission" date="2021-02" db="EMBL/GenBank/DDBJ databases">
        <authorList>
            <person name="Nowell W R."/>
        </authorList>
    </citation>
    <scope>NUCLEOTIDE SEQUENCE</scope>
</reference>
<comment type="caution">
    <text evidence="2">The sequence shown here is derived from an EMBL/GenBank/DDBJ whole genome shotgun (WGS) entry which is preliminary data.</text>
</comment>
<evidence type="ECO:0000313" key="3">
    <source>
        <dbReference type="Proteomes" id="UP000663844"/>
    </source>
</evidence>
<accession>A0A820N4G8</accession>